<evidence type="ECO:0000256" key="3">
    <source>
        <dbReference type="ARBA" id="ARBA00023239"/>
    </source>
</evidence>
<feature type="active site" description="Schiff-base intermediate with substrate" evidence="7">
    <location>
        <position position="169"/>
    </location>
</feature>
<dbReference type="SMART" id="SM01130">
    <property type="entry name" value="DHDPS"/>
    <property type="match status" value="1"/>
</dbReference>
<dbReference type="KEGG" id="smam:Mal15_18480"/>
<evidence type="ECO:0000256" key="4">
    <source>
        <dbReference type="ARBA" id="ARBA00023270"/>
    </source>
</evidence>
<feature type="binding site" evidence="8">
    <location>
        <position position="211"/>
    </location>
    <ligand>
        <name>pyruvate</name>
        <dbReference type="ChEBI" id="CHEBI:15361"/>
    </ligand>
</feature>
<dbReference type="PIRSF" id="PIRSF001365">
    <property type="entry name" value="DHDPS"/>
    <property type="match status" value="1"/>
</dbReference>
<evidence type="ECO:0000256" key="2">
    <source>
        <dbReference type="ARBA" id="ARBA00022490"/>
    </source>
</evidence>
<feature type="binding site" evidence="8">
    <location>
        <position position="49"/>
    </location>
    <ligand>
        <name>pyruvate</name>
        <dbReference type="ChEBI" id="CHEBI:15361"/>
    </ligand>
</feature>
<name>A0A5B9MAS6_9BACT</name>
<dbReference type="RefSeq" id="WP_147867428.1">
    <property type="nucleotide sequence ID" value="NZ_CP036264.1"/>
</dbReference>
<dbReference type="PANTHER" id="PTHR12128">
    <property type="entry name" value="DIHYDRODIPICOLINATE SYNTHASE"/>
    <property type="match status" value="1"/>
</dbReference>
<dbReference type="Proteomes" id="UP000321353">
    <property type="component" value="Chromosome"/>
</dbReference>
<keyword evidence="4" id="KW-0704">Schiff base</keyword>
<evidence type="ECO:0000313" key="9">
    <source>
        <dbReference type="EMBL" id="QEF97803.1"/>
    </source>
</evidence>
<organism evidence="9 10">
    <name type="scientific">Stieleria maiorica</name>
    <dbReference type="NCBI Taxonomy" id="2795974"/>
    <lineage>
        <taxon>Bacteria</taxon>
        <taxon>Pseudomonadati</taxon>
        <taxon>Planctomycetota</taxon>
        <taxon>Planctomycetia</taxon>
        <taxon>Pirellulales</taxon>
        <taxon>Pirellulaceae</taxon>
        <taxon>Stieleria</taxon>
    </lineage>
</organism>
<comment type="similarity">
    <text evidence="6">Belongs to the DapA family.</text>
</comment>
<dbReference type="GO" id="GO:0008747">
    <property type="term" value="F:N-acetylneuraminate lyase activity"/>
    <property type="evidence" value="ECO:0007669"/>
    <property type="project" value="UniProtKB-EC"/>
</dbReference>
<keyword evidence="5" id="KW-0119">Carbohydrate metabolism</keyword>
<dbReference type="Pfam" id="PF00701">
    <property type="entry name" value="DHDPS"/>
    <property type="match status" value="1"/>
</dbReference>
<dbReference type="SUPFAM" id="SSF51569">
    <property type="entry name" value="Aldolase"/>
    <property type="match status" value="1"/>
</dbReference>
<comment type="subcellular location">
    <subcellularLocation>
        <location evidence="1">Cytoplasm</location>
    </subcellularLocation>
</comment>
<evidence type="ECO:0000256" key="1">
    <source>
        <dbReference type="ARBA" id="ARBA00004496"/>
    </source>
</evidence>
<evidence type="ECO:0000313" key="10">
    <source>
        <dbReference type="Proteomes" id="UP000321353"/>
    </source>
</evidence>
<reference evidence="9 10" key="1">
    <citation type="submission" date="2019-02" db="EMBL/GenBank/DDBJ databases">
        <title>Planctomycetal bacteria perform biofilm scaping via a novel small molecule.</title>
        <authorList>
            <person name="Jeske O."/>
            <person name="Boedeker C."/>
            <person name="Wiegand S."/>
            <person name="Breitling P."/>
            <person name="Kallscheuer N."/>
            <person name="Jogler M."/>
            <person name="Rohde M."/>
            <person name="Petersen J."/>
            <person name="Medema M.H."/>
            <person name="Surup F."/>
            <person name="Jogler C."/>
        </authorList>
    </citation>
    <scope>NUCLEOTIDE SEQUENCE [LARGE SCALE GENOMIC DNA]</scope>
    <source>
        <strain evidence="9 10">Mal15</strain>
    </source>
</reference>
<dbReference type="PRINTS" id="PR00146">
    <property type="entry name" value="DHPICSNTHASE"/>
</dbReference>
<evidence type="ECO:0000256" key="5">
    <source>
        <dbReference type="ARBA" id="ARBA00023277"/>
    </source>
</evidence>
<sequence length="312" mass="33691">MNDNKLRGLIAATYTPLDLNGELDTDPIGPTTEWLIAQGISGLYTCGSTGEGMSLRSAERCSVAEAYVQSAAGRVPVIVQVGHNSVAEARQLAAHAQQIGADAVSATCPSYFKVNDVDTLVDCMAEVAAGAPKLPFYYYHIPALTGSTLDMVEFLRLGGKRIPNLRGLKYTDTKLHEFQQCLELDQGRFDVVWGCDEMMLGALATGATAAIGSTFNIAAPLYLEIIDAFRLGDFVEARRLQSLSVAMIRAIGKYPFHPAMKSVLGFSGFDLGGCRLPQGRLSQSETETLRNELSLLGYFEWAQPNSHLSAIS</sequence>
<gene>
    <name evidence="9" type="primary">nanA_1</name>
    <name evidence="9" type="ORF">Mal15_18480</name>
</gene>
<keyword evidence="10" id="KW-1185">Reference proteome</keyword>
<dbReference type="InterPro" id="IPR020624">
    <property type="entry name" value="Schiff_base-form_aldolases_CS"/>
</dbReference>
<evidence type="ECO:0000256" key="6">
    <source>
        <dbReference type="PIRNR" id="PIRNR001365"/>
    </source>
</evidence>
<dbReference type="EC" id="4.1.3.3" evidence="9"/>
<proteinExistence type="inferred from homology"/>
<feature type="active site" description="Proton donor/acceptor" evidence="7">
    <location>
        <position position="139"/>
    </location>
</feature>
<evidence type="ECO:0000256" key="8">
    <source>
        <dbReference type="PIRSR" id="PIRSR001365-2"/>
    </source>
</evidence>
<dbReference type="InterPro" id="IPR002220">
    <property type="entry name" value="DapA-like"/>
</dbReference>
<evidence type="ECO:0000256" key="7">
    <source>
        <dbReference type="PIRSR" id="PIRSR001365-1"/>
    </source>
</evidence>
<keyword evidence="3 6" id="KW-0456">Lyase</keyword>
<dbReference type="GO" id="GO:0005737">
    <property type="term" value="C:cytoplasm"/>
    <property type="evidence" value="ECO:0007669"/>
    <property type="project" value="UniProtKB-SubCell"/>
</dbReference>
<dbReference type="AlphaFoldDB" id="A0A5B9MAS6"/>
<dbReference type="Gene3D" id="3.20.20.70">
    <property type="entry name" value="Aldolase class I"/>
    <property type="match status" value="1"/>
</dbReference>
<dbReference type="EMBL" id="CP036264">
    <property type="protein sequence ID" value="QEF97803.1"/>
    <property type="molecule type" value="Genomic_DNA"/>
</dbReference>
<dbReference type="PROSITE" id="PS00665">
    <property type="entry name" value="DHDPS_1"/>
    <property type="match status" value="1"/>
</dbReference>
<accession>A0A5B9MAS6</accession>
<dbReference type="InterPro" id="IPR013785">
    <property type="entry name" value="Aldolase_TIM"/>
</dbReference>
<keyword evidence="2" id="KW-0963">Cytoplasm</keyword>
<dbReference type="PANTHER" id="PTHR12128:SF21">
    <property type="entry name" value="N-ACETYLNEURAMINATE LYASE"/>
    <property type="match status" value="1"/>
</dbReference>
<protein>
    <submittedName>
        <fullName evidence="9">N-acetylneuraminate lyase</fullName>
        <ecNumber evidence="9">4.1.3.3</ecNumber>
    </submittedName>
</protein>